<dbReference type="InterPro" id="IPR010263">
    <property type="entry name" value="T6SS_TssK"/>
</dbReference>
<dbReference type="PANTHER" id="PTHR35566:SF1">
    <property type="entry name" value="TYPE VI SECRETION SYSTEM BASEPLATE COMPONENT TSSK1"/>
    <property type="match status" value="1"/>
</dbReference>
<proteinExistence type="predicted"/>
<dbReference type="NCBIfam" id="TIGR03353">
    <property type="entry name" value="VI_chp_4"/>
    <property type="match status" value="1"/>
</dbReference>
<dbReference type="AlphaFoldDB" id="A0A3B1CWW3"/>
<reference evidence="1" key="1">
    <citation type="submission" date="2018-06" db="EMBL/GenBank/DDBJ databases">
        <authorList>
            <person name="Zhirakovskaya E."/>
        </authorList>
    </citation>
    <scope>NUCLEOTIDE SEQUENCE</scope>
</reference>
<accession>A0A3B1CWW3</accession>
<gene>
    <name evidence="1" type="ORF">MNBD_NITROSPIRAE01-1400</name>
</gene>
<dbReference type="PANTHER" id="PTHR35566">
    <property type="entry name" value="BLR3599 PROTEIN"/>
    <property type="match status" value="1"/>
</dbReference>
<protein>
    <submittedName>
        <fullName evidence="1">Uncharacterized protein ImpJ/VasE</fullName>
    </submittedName>
</protein>
<name>A0A3B1CWW3_9ZZZZ</name>
<sequence length="446" mass="50165">MDDFQKVVWSEGMFLLPHHFQQWERHHEQTLSDRFHLTSPFSWGCADLQIDLDGLANGTFSLLNLRGIMPDGLLIQIPEQDPSPPTRPIGKAFASDMDHLDVYLGLPEARLGGTNVSFGEAVETRPARYSAKSKMVTDYNSGENRKEISVSRKNWKIFFSGEVMSDYVTLKIAELVRTTGGAIALRESYIPPCTQIAASPYLMRLVRGLMDVLAAKCEALSDVRRAAVESGSVNPVKLALLLKMTEAIPFLAHASDTGAIHPQSLYLMLSQLTGALATFYPDIRIQDFPRYQHQQLAQSFMNFEKKIRIMTGEVSETTSVLIPLEQVRPSIWAGQVSDERLFETSQFFLRVSGELPEEEVRETFPLRIKIGAAEELDLIISSAMPGVRLYFTPRPPSRLPVKAGHQYFRLDDHGSFWDAIRRSRSIGLYIPADLKGVQFELVTTKE</sequence>
<organism evidence="1">
    <name type="scientific">hydrothermal vent metagenome</name>
    <dbReference type="NCBI Taxonomy" id="652676"/>
    <lineage>
        <taxon>unclassified sequences</taxon>
        <taxon>metagenomes</taxon>
        <taxon>ecological metagenomes</taxon>
    </lineage>
</organism>
<evidence type="ECO:0000313" key="1">
    <source>
        <dbReference type="EMBL" id="VAX32922.1"/>
    </source>
</evidence>
<dbReference type="EMBL" id="UOGF01000099">
    <property type="protein sequence ID" value="VAX32922.1"/>
    <property type="molecule type" value="Genomic_DNA"/>
</dbReference>
<dbReference type="Pfam" id="PF05936">
    <property type="entry name" value="T6SS_VasE"/>
    <property type="match status" value="1"/>
</dbReference>